<dbReference type="Proteomes" id="UP001150538">
    <property type="component" value="Unassembled WGS sequence"/>
</dbReference>
<dbReference type="AlphaFoldDB" id="A0A9W8A2K8"/>
<feature type="region of interest" description="Disordered" evidence="1">
    <location>
        <begin position="217"/>
        <end position="259"/>
    </location>
</feature>
<feature type="region of interest" description="Disordered" evidence="1">
    <location>
        <begin position="439"/>
        <end position="568"/>
    </location>
</feature>
<proteinExistence type="predicted"/>
<feature type="compositionally biased region" description="Basic and acidic residues" evidence="1">
    <location>
        <begin position="544"/>
        <end position="568"/>
    </location>
</feature>
<protein>
    <submittedName>
        <fullName evidence="2">Uncharacterized protein</fullName>
    </submittedName>
</protein>
<feature type="region of interest" description="Disordered" evidence="1">
    <location>
        <begin position="1"/>
        <end position="164"/>
    </location>
</feature>
<evidence type="ECO:0000313" key="2">
    <source>
        <dbReference type="EMBL" id="KAJ1919632.1"/>
    </source>
</evidence>
<sequence>MPRPLRRNARTATADTRPATLKQKTGNVYKEPLPEAKNYAPPAQRQTRSITAKRYDSKDDTKTNGDADNSASNKENKPVPKTRKSTRTKQQAVQAVKAVENGENANKGENINDDGIGADKPLNEKIVSNAAKRNGQQKKVKDKQGTPIKPSNKQDDIGNDNSEMQWLDLSPIKANSDAPPLVTDISYIAPEMASINENAEDVEDTSFVNADRKVQSILKTPDSKQQQKGRRVSFSPLSFYKDKNNPKSPRNMSNMPVDVKPDPLDPFGFGIAEEYCKRKQLNTNKLPKSSILTERKDRSPTPLSNQGYIDAAAAEQIQAEEYKGNGKELGPSTSTSPKRRRSNRLQTTTEKISSDVEKPSTGDSESGYNSNTSSSSSLSIADGRGGSLENINKSRVDTRRSPRKRSSVTDEPKDQSIAENEDFGMMTTITEIGWLRDSNVGTHLPHRHKSRTTAIATSPTKRQKSARQGKGKKSASSNHNKISISSNSDSGTGSSSELELDDEDISYRPKGGTRRGGGGKGGVTRPKKTAVKGAKVGKTGKLTKQQEKPKPDVVDANENVKSESKPTKYFDDLDDFELAEEYVV</sequence>
<comment type="caution">
    <text evidence="2">The sequence shown here is derived from an EMBL/GenBank/DDBJ whole genome shotgun (WGS) entry which is preliminary data.</text>
</comment>
<dbReference type="EMBL" id="JANBPU010000024">
    <property type="protein sequence ID" value="KAJ1919632.1"/>
    <property type="molecule type" value="Genomic_DNA"/>
</dbReference>
<name>A0A9W8A2K8_9FUNG</name>
<feature type="compositionally biased region" description="Low complexity" evidence="1">
    <location>
        <begin position="531"/>
        <end position="543"/>
    </location>
</feature>
<feature type="compositionally biased region" description="Basic and acidic residues" evidence="1">
    <location>
        <begin position="53"/>
        <end position="65"/>
    </location>
</feature>
<feature type="compositionally biased region" description="Basic and acidic residues" evidence="1">
    <location>
        <begin position="407"/>
        <end position="416"/>
    </location>
</feature>
<feature type="compositionally biased region" description="Polar residues" evidence="1">
    <location>
        <begin position="281"/>
        <end position="292"/>
    </location>
</feature>
<feature type="region of interest" description="Disordered" evidence="1">
    <location>
        <begin position="278"/>
        <end position="424"/>
    </location>
</feature>
<keyword evidence="3" id="KW-1185">Reference proteome</keyword>
<reference evidence="2" key="1">
    <citation type="submission" date="2022-07" db="EMBL/GenBank/DDBJ databases">
        <title>Phylogenomic reconstructions and comparative analyses of Kickxellomycotina fungi.</title>
        <authorList>
            <person name="Reynolds N.K."/>
            <person name="Stajich J.E."/>
            <person name="Barry K."/>
            <person name="Grigoriev I.V."/>
            <person name="Crous P."/>
            <person name="Smith M.E."/>
        </authorList>
    </citation>
    <scope>NUCLEOTIDE SEQUENCE</scope>
    <source>
        <strain evidence="2">NBRC 100468</strain>
    </source>
</reference>
<gene>
    <name evidence="2" type="ORF">H4219_001881</name>
</gene>
<feature type="compositionally biased region" description="Low complexity" evidence="1">
    <location>
        <begin position="10"/>
        <end position="20"/>
    </location>
</feature>
<evidence type="ECO:0000256" key="1">
    <source>
        <dbReference type="SAM" id="MobiDB-lite"/>
    </source>
</evidence>
<feature type="compositionally biased region" description="Basic residues" evidence="1">
    <location>
        <begin position="461"/>
        <end position="473"/>
    </location>
</feature>
<organism evidence="2 3">
    <name type="scientific">Mycoemilia scoparia</name>
    <dbReference type="NCBI Taxonomy" id="417184"/>
    <lineage>
        <taxon>Eukaryota</taxon>
        <taxon>Fungi</taxon>
        <taxon>Fungi incertae sedis</taxon>
        <taxon>Zoopagomycota</taxon>
        <taxon>Kickxellomycotina</taxon>
        <taxon>Kickxellomycetes</taxon>
        <taxon>Kickxellales</taxon>
        <taxon>Kickxellaceae</taxon>
        <taxon>Mycoemilia</taxon>
    </lineage>
</organism>
<evidence type="ECO:0000313" key="3">
    <source>
        <dbReference type="Proteomes" id="UP001150538"/>
    </source>
</evidence>
<feature type="compositionally biased region" description="Low complexity" evidence="1">
    <location>
        <begin position="474"/>
        <end position="496"/>
    </location>
</feature>
<feature type="compositionally biased region" description="Low complexity" evidence="1">
    <location>
        <begin position="364"/>
        <end position="379"/>
    </location>
</feature>
<accession>A0A9W8A2K8</accession>